<protein>
    <submittedName>
        <fullName evidence="1">Variable surface protein</fullName>
    </submittedName>
</protein>
<comment type="caution">
    <text evidence="1">The sequence shown here is derived from an EMBL/GenBank/DDBJ whole genome shotgun (WGS) entry which is preliminary data.</text>
</comment>
<reference evidence="2" key="1">
    <citation type="submission" date="2017-04" db="EMBL/GenBank/DDBJ databases">
        <title>Plasmodium gonderi genome.</title>
        <authorList>
            <person name="Arisue N."/>
            <person name="Honma H."/>
            <person name="Kawai S."/>
            <person name="Tougan T."/>
            <person name="Tanabe K."/>
            <person name="Horii T."/>
        </authorList>
    </citation>
    <scope>NUCLEOTIDE SEQUENCE [LARGE SCALE GENOMIC DNA]</scope>
    <source>
        <strain evidence="2">ATCC 30045</strain>
    </source>
</reference>
<dbReference type="OMA" id="CKSINSW"/>
<gene>
    <name evidence="1" type="ORF">PGO_000320</name>
</gene>
<organism evidence="1 2">
    <name type="scientific">Plasmodium gonderi</name>
    <dbReference type="NCBI Taxonomy" id="77519"/>
    <lineage>
        <taxon>Eukaryota</taxon>
        <taxon>Sar</taxon>
        <taxon>Alveolata</taxon>
        <taxon>Apicomplexa</taxon>
        <taxon>Aconoidasida</taxon>
        <taxon>Haemosporida</taxon>
        <taxon>Plasmodiidae</taxon>
        <taxon>Plasmodium</taxon>
        <taxon>Plasmodium (Plasmodium)</taxon>
    </lineage>
</organism>
<evidence type="ECO:0000313" key="1">
    <source>
        <dbReference type="EMBL" id="GAW83962.1"/>
    </source>
</evidence>
<dbReference type="OrthoDB" id="384458at2759"/>
<keyword evidence="2" id="KW-1185">Reference proteome</keyword>
<accession>A0A1Y1JT55</accession>
<evidence type="ECO:0000313" key="2">
    <source>
        <dbReference type="Proteomes" id="UP000195521"/>
    </source>
</evidence>
<name>A0A1Y1JT55_PLAGO</name>
<dbReference type="InterPro" id="IPR008780">
    <property type="entry name" value="Plasmodium_Vir"/>
</dbReference>
<proteinExistence type="predicted"/>
<dbReference type="GeneID" id="39744770"/>
<dbReference type="Pfam" id="PF05795">
    <property type="entry name" value="Plasmodium_Vir"/>
    <property type="match status" value="1"/>
</dbReference>
<dbReference type="Proteomes" id="UP000195521">
    <property type="component" value="Unassembled WGS sequence"/>
</dbReference>
<dbReference type="AlphaFoldDB" id="A0A1Y1JT55"/>
<sequence>MSEFAFYFKKLGNQYPFLRNVWEVYDKLDEQVDESSENILYHKFCDTIRNKLNKKKKDMYSELCLKLLKNLGIFCNNTDSCRTDNEYCKILNNWLYISIRKYDLNGGIFSSIFNLIENVSTRLGYKSTCPYYFYQKNYAEPLAIIMLSIFQSNIGDIKDTLIRDHKVMKCTCQEFVDKVVTIYRRVKNKYCPSNQTNLIERVKKTCSYLNNFETSYNLYLKNEKSILEKKINVPSLKPEDNTSLFRCKSAGEFEVSLGIDEAQIPHDAEEDLIVQELDGALILLPESESFFSSTSIKEVLPTALATTAGVSSLLFLIYKFTPIGNMIRSSIKVKATRNFYGVEKKELLYPAHDSMDINSYIQRYDITYANL</sequence>
<dbReference type="RefSeq" id="XP_028546551.1">
    <property type="nucleotide sequence ID" value="XM_028690750.1"/>
</dbReference>
<dbReference type="EMBL" id="BDQF01000042">
    <property type="protein sequence ID" value="GAW83962.1"/>
    <property type="molecule type" value="Genomic_DNA"/>
</dbReference>